<dbReference type="InterPro" id="IPR026881">
    <property type="entry name" value="WYL_dom"/>
</dbReference>
<dbReference type="Proteomes" id="UP001203607">
    <property type="component" value="Unassembled WGS sequence"/>
</dbReference>
<name>A0ABT0PNU3_9FLAO</name>
<dbReference type="PROSITE" id="PS51000">
    <property type="entry name" value="HTH_DEOR_2"/>
    <property type="match status" value="1"/>
</dbReference>
<dbReference type="EMBL" id="JAMFMA010000001">
    <property type="protein sequence ID" value="MCL6272392.1"/>
    <property type="molecule type" value="Genomic_DNA"/>
</dbReference>
<dbReference type="RefSeq" id="WP_249655587.1">
    <property type="nucleotide sequence ID" value="NZ_JAMFMA010000001.1"/>
</dbReference>
<gene>
    <name evidence="4" type="ORF">M3P19_00145</name>
</gene>
<proteinExistence type="predicted"/>
<keyword evidence="5" id="KW-1185">Reference proteome</keyword>
<dbReference type="SUPFAM" id="SSF46785">
    <property type="entry name" value="Winged helix' DNA-binding domain"/>
    <property type="match status" value="1"/>
</dbReference>
<evidence type="ECO:0000313" key="5">
    <source>
        <dbReference type="Proteomes" id="UP001203607"/>
    </source>
</evidence>
<dbReference type="InterPro" id="IPR001034">
    <property type="entry name" value="DeoR_HTH"/>
</dbReference>
<evidence type="ECO:0000259" key="3">
    <source>
        <dbReference type="PROSITE" id="PS51000"/>
    </source>
</evidence>
<dbReference type="Gene3D" id="1.10.10.10">
    <property type="entry name" value="Winged helix-like DNA-binding domain superfamily/Winged helix DNA-binding domain"/>
    <property type="match status" value="1"/>
</dbReference>
<dbReference type="PROSITE" id="PS52050">
    <property type="entry name" value="WYL"/>
    <property type="match status" value="1"/>
</dbReference>
<feature type="domain" description="HTH deoR-type" evidence="3">
    <location>
        <begin position="3"/>
        <end position="58"/>
    </location>
</feature>
<dbReference type="InterPro" id="IPR036388">
    <property type="entry name" value="WH-like_DNA-bd_sf"/>
</dbReference>
<dbReference type="PANTHER" id="PTHR34580">
    <property type="match status" value="1"/>
</dbReference>
<comment type="caution">
    <text evidence="4">The sequence shown here is derived from an EMBL/GenBank/DDBJ whole genome shotgun (WGS) entry which is preliminary data.</text>
</comment>
<protein>
    <submittedName>
        <fullName evidence="4">YafY family transcriptional regulator</fullName>
    </submittedName>
</protein>
<evidence type="ECO:0000313" key="4">
    <source>
        <dbReference type="EMBL" id="MCL6272392.1"/>
    </source>
</evidence>
<dbReference type="Pfam" id="PF08279">
    <property type="entry name" value="HTH_11"/>
    <property type="match status" value="1"/>
</dbReference>
<keyword evidence="1" id="KW-0805">Transcription regulation</keyword>
<evidence type="ECO:0000256" key="2">
    <source>
        <dbReference type="ARBA" id="ARBA00023163"/>
    </source>
</evidence>
<dbReference type="InterPro" id="IPR013196">
    <property type="entry name" value="HTH_11"/>
</dbReference>
<accession>A0ABT0PNU3</accession>
<dbReference type="Pfam" id="PF13280">
    <property type="entry name" value="WYL"/>
    <property type="match status" value="1"/>
</dbReference>
<reference evidence="4 5" key="1">
    <citation type="submission" date="2022-05" db="EMBL/GenBank/DDBJ databases">
        <authorList>
            <person name="Park J.-S."/>
        </authorList>
    </citation>
    <scope>NUCLEOTIDE SEQUENCE [LARGE SCALE GENOMIC DNA]</scope>
    <source>
        <strain evidence="4 5">2012CJ35-5</strain>
    </source>
</reference>
<keyword evidence="2" id="KW-0804">Transcription</keyword>
<dbReference type="InterPro" id="IPR036390">
    <property type="entry name" value="WH_DNA-bd_sf"/>
</dbReference>
<evidence type="ECO:0000256" key="1">
    <source>
        <dbReference type="ARBA" id="ARBA00023015"/>
    </source>
</evidence>
<sequence>MNRLTRITAILIQLQSKKVITAQEIANRFEVSLRTIYRDIKTLQDAGVPIGSENGVGYFIVDGYTLPPVSFTEEEANALIVAEKVVLNQGDTSLQQEFNSLLLKIKSILRSSQKEDLSLLDKRVSSSFLVNSVPSDSLTHIQKSIAKNQVMEIRYRAIQTNNITQRKIEPLALYYTSKAWVVIAYCQLRKGFREFRLDRILQYKTLLEKPQFTDDFNLQDYHSQIS</sequence>
<dbReference type="PANTHER" id="PTHR34580:SF1">
    <property type="entry name" value="PROTEIN PAFC"/>
    <property type="match status" value="1"/>
</dbReference>
<organism evidence="4 5">
    <name type="scientific">Flagellimonas spongiicola</name>
    <dbReference type="NCBI Taxonomy" id="2942208"/>
    <lineage>
        <taxon>Bacteria</taxon>
        <taxon>Pseudomonadati</taxon>
        <taxon>Bacteroidota</taxon>
        <taxon>Flavobacteriia</taxon>
        <taxon>Flavobacteriales</taxon>
        <taxon>Flavobacteriaceae</taxon>
        <taxon>Flagellimonas</taxon>
    </lineage>
</organism>
<dbReference type="InterPro" id="IPR051534">
    <property type="entry name" value="CBASS_pafABC_assoc_protein"/>
</dbReference>
<dbReference type="SMART" id="SM00420">
    <property type="entry name" value="HTH_DEOR"/>
    <property type="match status" value="1"/>
</dbReference>